<evidence type="ECO:0000256" key="1">
    <source>
        <dbReference type="SAM" id="Coils"/>
    </source>
</evidence>
<keyword evidence="3" id="KW-1185">Reference proteome</keyword>
<feature type="coiled-coil region" evidence="1">
    <location>
        <begin position="53"/>
        <end position="80"/>
    </location>
</feature>
<dbReference type="Proteomes" id="UP000277570">
    <property type="component" value="Unassembled WGS sequence"/>
</dbReference>
<organism evidence="2 3">
    <name type="scientific">Clostridium carnis</name>
    <dbReference type="NCBI Taxonomy" id="1530"/>
    <lineage>
        <taxon>Bacteria</taxon>
        <taxon>Bacillati</taxon>
        <taxon>Bacillota</taxon>
        <taxon>Clostridia</taxon>
        <taxon>Eubacteriales</taxon>
        <taxon>Clostridiaceae</taxon>
        <taxon>Clostridium</taxon>
    </lineage>
</organism>
<name>A0ABY6SVV4_9CLOT</name>
<protein>
    <submittedName>
        <fullName evidence="2">Uncharacterized protein</fullName>
    </submittedName>
</protein>
<gene>
    <name evidence="2" type="ORF">NCTC10913_02512</name>
</gene>
<dbReference type="EMBL" id="UYIN01000008">
    <property type="protein sequence ID" value="VDG72169.1"/>
    <property type="molecule type" value="Genomic_DNA"/>
</dbReference>
<dbReference type="RefSeq" id="WP_125148824.1">
    <property type="nucleotide sequence ID" value="NZ_UYIN01000008.1"/>
</dbReference>
<accession>A0ABY6SVV4</accession>
<reference evidence="2 3" key="1">
    <citation type="submission" date="2018-11" db="EMBL/GenBank/DDBJ databases">
        <authorList>
            <consortium name="Pathogen Informatics"/>
        </authorList>
    </citation>
    <scope>NUCLEOTIDE SEQUENCE [LARGE SCALE GENOMIC DNA]</scope>
    <source>
        <strain evidence="2 3">NCTC10913</strain>
    </source>
</reference>
<evidence type="ECO:0000313" key="2">
    <source>
        <dbReference type="EMBL" id="VDG72169.1"/>
    </source>
</evidence>
<comment type="caution">
    <text evidence="2">The sequence shown here is derived from an EMBL/GenBank/DDBJ whole genome shotgun (WGS) entry which is preliminary data.</text>
</comment>
<proteinExistence type="predicted"/>
<sequence length="278" mass="34303">MLKVEEYILQRKQEDKLDEFNLDKKVENIKKCIDYIFEYYNNYLNEENVSEKKIEEDEKLRKYRKQISQYDDEVAEWLVNIYQNHHNQKLNSVIGVALEKDYMFYLLHEEADFRALSYEIYPKLVKKYSYLKNDSEMIFKFIKDHYRVRKDSEIHIPYIAEKLNKWVENINKQYNVNIEKFVFKYLNKFSDNEHMWPRTHKIRVRDNEGIMRTQYDYTKTNNLFNIDNLYIKISDKPFIKGKKKLLEILMIYVWLRDFDGDQEYFDKYLNRVLGNKAK</sequence>
<evidence type="ECO:0000313" key="3">
    <source>
        <dbReference type="Proteomes" id="UP000277570"/>
    </source>
</evidence>
<keyword evidence="1" id="KW-0175">Coiled coil</keyword>